<name>A0ABR3MMT0_9TELE</name>
<protein>
    <submittedName>
        <fullName evidence="2">Uncharacterized protein</fullName>
    </submittedName>
</protein>
<keyword evidence="3" id="KW-1185">Reference proteome</keyword>
<evidence type="ECO:0000313" key="2">
    <source>
        <dbReference type="EMBL" id="KAL1265932.1"/>
    </source>
</evidence>
<evidence type="ECO:0000313" key="3">
    <source>
        <dbReference type="Proteomes" id="UP001558613"/>
    </source>
</evidence>
<organism evidence="2 3">
    <name type="scientific">Cirrhinus molitorella</name>
    <name type="common">mud carp</name>
    <dbReference type="NCBI Taxonomy" id="172907"/>
    <lineage>
        <taxon>Eukaryota</taxon>
        <taxon>Metazoa</taxon>
        <taxon>Chordata</taxon>
        <taxon>Craniata</taxon>
        <taxon>Vertebrata</taxon>
        <taxon>Euteleostomi</taxon>
        <taxon>Actinopterygii</taxon>
        <taxon>Neopterygii</taxon>
        <taxon>Teleostei</taxon>
        <taxon>Ostariophysi</taxon>
        <taxon>Cypriniformes</taxon>
        <taxon>Cyprinidae</taxon>
        <taxon>Labeoninae</taxon>
        <taxon>Labeonini</taxon>
        <taxon>Cirrhinus</taxon>
    </lineage>
</organism>
<gene>
    <name evidence="2" type="ORF">QQF64_003959</name>
</gene>
<evidence type="ECO:0000256" key="1">
    <source>
        <dbReference type="SAM" id="MobiDB-lite"/>
    </source>
</evidence>
<feature type="compositionally biased region" description="Basic and acidic residues" evidence="1">
    <location>
        <begin position="18"/>
        <end position="36"/>
    </location>
</feature>
<sequence>MQDALIGPPLEPHAPAGGERERERDREDRTDMDKEERWTWRIPLEEKAVTGSVGDESQTVTEEIDLRWAMQSGCSVWRMSRRNATEVAMATEWLTEWIGCAFGGSVLHVVHTLTALSYLSIDPAARSAPVKLFSGSLVGGLPLGAWPWGRCPPLQWTPNPIANPSSSPQGLVLVVLPQAGWDH</sequence>
<accession>A0ABR3MMT0</accession>
<dbReference type="EMBL" id="JAYMGO010000011">
    <property type="protein sequence ID" value="KAL1265932.1"/>
    <property type="molecule type" value="Genomic_DNA"/>
</dbReference>
<comment type="caution">
    <text evidence="2">The sequence shown here is derived from an EMBL/GenBank/DDBJ whole genome shotgun (WGS) entry which is preliminary data.</text>
</comment>
<proteinExistence type="predicted"/>
<feature type="region of interest" description="Disordered" evidence="1">
    <location>
        <begin position="1"/>
        <end position="36"/>
    </location>
</feature>
<reference evidence="2 3" key="1">
    <citation type="submission" date="2023-09" db="EMBL/GenBank/DDBJ databases">
        <authorList>
            <person name="Wang M."/>
        </authorList>
    </citation>
    <scope>NUCLEOTIDE SEQUENCE [LARGE SCALE GENOMIC DNA]</scope>
    <source>
        <strain evidence="2">GT-2023</strain>
        <tissue evidence="2">Liver</tissue>
    </source>
</reference>
<dbReference type="Proteomes" id="UP001558613">
    <property type="component" value="Unassembled WGS sequence"/>
</dbReference>